<dbReference type="InterPro" id="IPR001128">
    <property type="entry name" value="Cyt_P450"/>
</dbReference>
<comment type="similarity">
    <text evidence="2 12">Belongs to the cytochrome P450 family.</text>
</comment>
<accession>A0A5C7IGR0</accession>
<dbReference type="GO" id="GO:0016709">
    <property type="term" value="F:oxidoreductase activity, acting on paired donors, with incorporation or reduction of molecular oxygen, NAD(P)H as one donor, and incorporation of one atom of oxygen"/>
    <property type="evidence" value="ECO:0007669"/>
    <property type="project" value="UniProtKB-ARBA"/>
</dbReference>
<protein>
    <recommendedName>
        <fullName evidence="16">Cytochrome P450</fullName>
    </recommendedName>
</protein>
<evidence type="ECO:0000313" key="15">
    <source>
        <dbReference type="Proteomes" id="UP000323000"/>
    </source>
</evidence>
<keyword evidence="15" id="KW-1185">Reference proteome</keyword>
<evidence type="ECO:0000256" key="2">
    <source>
        <dbReference type="ARBA" id="ARBA00010617"/>
    </source>
</evidence>
<keyword evidence="8 11" id="KW-0408">Iron</keyword>
<comment type="caution">
    <text evidence="14">The sequence shown here is derived from an EMBL/GenBank/DDBJ whole genome shotgun (WGS) entry which is preliminary data.</text>
</comment>
<sequence length="518" mass="59672">MQGETTSVQVFSMDALHYLGLLVSVLFIVYQFTSNRRNQHKKLPPSPPGVPIIGHFHLLKNPIHQALSNLSNKYGPIFHLHLGSRPTLVLSSRSAIEECFPNNDIIFSNRAVLRSRKPLEYDHNRAPYGNHWRNIRRFSVIEIFSKRRLQMSSEIRIEEIRFMVKHLYTNSFKGVRKVDMKAFFYTIAFNIVMRMVAGKRCFEDDELDLEITKGKLDDLLEMFAPIFTVALGDYFPFLRWLTYYGEERRLLKIHKRKDEFIQALLDAHQNTTSSFTSVDDCKSKTSQTIIDVMLKLKESEPEFYTTNTIKGMIQAMLIAGTHTTANTMESVVPHLISHPDVLQNARDEIDNHVGNSRLINDTDLTKLPYLHCIINETLRLSHVGVLPPRESSEDCTVGGYHIPRGTQLLVNTRAVHRDPELWKEPDRFMPERFLESEEGKERFKYIAFGIGRRICPGEGLGMRVMALSLGTLIQCFDWEEATDESQGLLKTNLNKPKKRPLEIVFQPREALTQVLAQL</sequence>
<organism evidence="14 15">
    <name type="scientific">Acer yangbiense</name>
    <dbReference type="NCBI Taxonomy" id="1000413"/>
    <lineage>
        <taxon>Eukaryota</taxon>
        <taxon>Viridiplantae</taxon>
        <taxon>Streptophyta</taxon>
        <taxon>Embryophyta</taxon>
        <taxon>Tracheophyta</taxon>
        <taxon>Spermatophyta</taxon>
        <taxon>Magnoliopsida</taxon>
        <taxon>eudicotyledons</taxon>
        <taxon>Gunneridae</taxon>
        <taxon>Pentapetalae</taxon>
        <taxon>rosids</taxon>
        <taxon>malvids</taxon>
        <taxon>Sapindales</taxon>
        <taxon>Sapindaceae</taxon>
        <taxon>Hippocastanoideae</taxon>
        <taxon>Acereae</taxon>
        <taxon>Acer</taxon>
    </lineage>
</organism>
<dbReference type="Proteomes" id="UP000323000">
    <property type="component" value="Chromosome 2"/>
</dbReference>
<dbReference type="PANTHER" id="PTHR47947">
    <property type="entry name" value="CYTOCHROME P450 82C3-RELATED"/>
    <property type="match status" value="1"/>
</dbReference>
<dbReference type="GO" id="GO:0005506">
    <property type="term" value="F:iron ion binding"/>
    <property type="evidence" value="ECO:0007669"/>
    <property type="project" value="InterPro"/>
</dbReference>
<keyword evidence="10 13" id="KW-0472">Membrane</keyword>
<evidence type="ECO:0000256" key="10">
    <source>
        <dbReference type="ARBA" id="ARBA00023136"/>
    </source>
</evidence>
<dbReference type="GO" id="GO:0016020">
    <property type="term" value="C:membrane"/>
    <property type="evidence" value="ECO:0007669"/>
    <property type="project" value="UniProtKB-SubCell"/>
</dbReference>
<dbReference type="EMBL" id="VAHF01000002">
    <property type="protein sequence ID" value="TXG68500.1"/>
    <property type="molecule type" value="Genomic_DNA"/>
</dbReference>
<dbReference type="InterPro" id="IPR036396">
    <property type="entry name" value="Cyt_P450_sf"/>
</dbReference>
<dbReference type="PROSITE" id="PS00086">
    <property type="entry name" value="CYTOCHROME_P450"/>
    <property type="match status" value="1"/>
</dbReference>
<comment type="subcellular location">
    <subcellularLocation>
        <location evidence="1">Membrane</location>
        <topology evidence="1">Single-pass membrane protein</topology>
    </subcellularLocation>
</comment>
<dbReference type="Gene3D" id="1.10.630.10">
    <property type="entry name" value="Cytochrome P450"/>
    <property type="match status" value="1"/>
</dbReference>
<keyword evidence="7 12" id="KW-0560">Oxidoreductase</keyword>
<dbReference type="SUPFAM" id="SSF48264">
    <property type="entry name" value="Cytochrome P450"/>
    <property type="match status" value="1"/>
</dbReference>
<dbReference type="PANTHER" id="PTHR47947:SF62">
    <property type="entry name" value="CYTOCHROME P450, FAMILY 81, SUBFAMILY D, POLYPEPTIDE 5"/>
    <property type="match status" value="1"/>
</dbReference>
<feature type="transmembrane region" description="Helical" evidence="13">
    <location>
        <begin position="182"/>
        <end position="202"/>
    </location>
</feature>
<evidence type="ECO:0000256" key="5">
    <source>
        <dbReference type="ARBA" id="ARBA00022723"/>
    </source>
</evidence>
<evidence type="ECO:0000256" key="3">
    <source>
        <dbReference type="ARBA" id="ARBA00022617"/>
    </source>
</evidence>
<keyword evidence="6 13" id="KW-1133">Transmembrane helix</keyword>
<comment type="cofactor">
    <cofactor evidence="11">
        <name>heme</name>
        <dbReference type="ChEBI" id="CHEBI:30413"/>
    </cofactor>
</comment>
<dbReference type="GO" id="GO:0020037">
    <property type="term" value="F:heme binding"/>
    <property type="evidence" value="ECO:0007669"/>
    <property type="project" value="InterPro"/>
</dbReference>
<evidence type="ECO:0000256" key="8">
    <source>
        <dbReference type="ARBA" id="ARBA00023004"/>
    </source>
</evidence>
<keyword evidence="9 12" id="KW-0503">Monooxygenase</keyword>
<keyword evidence="3 11" id="KW-0349">Heme</keyword>
<dbReference type="OrthoDB" id="2789670at2759"/>
<dbReference type="PRINTS" id="PR00385">
    <property type="entry name" value="P450"/>
</dbReference>
<keyword evidence="5 11" id="KW-0479">Metal-binding</keyword>
<dbReference type="InterPro" id="IPR002401">
    <property type="entry name" value="Cyt_P450_E_grp-I"/>
</dbReference>
<reference evidence="15" key="1">
    <citation type="journal article" date="2019" name="Gigascience">
        <title>De novo genome assembly of the endangered Acer yangbiense, a plant species with extremely small populations endemic to Yunnan Province, China.</title>
        <authorList>
            <person name="Yang J."/>
            <person name="Wariss H.M."/>
            <person name="Tao L."/>
            <person name="Zhang R."/>
            <person name="Yun Q."/>
            <person name="Hollingsworth P."/>
            <person name="Dao Z."/>
            <person name="Luo G."/>
            <person name="Guo H."/>
            <person name="Ma Y."/>
            <person name="Sun W."/>
        </authorList>
    </citation>
    <scope>NUCLEOTIDE SEQUENCE [LARGE SCALE GENOMIC DNA]</scope>
    <source>
        <strain evidence="15">cv. Malutang</strain>
    </source>
</reference>
<dbReference type="InterPro" id="IPR050651">
    <property type="entry name" value="Plant_Cytochrome_P450_Monoox"/>
</dbReference>
<evidence type="ECO:0000256" key="11">
    <source>
        <dbReference type="PIRSR" id="PIRSR602401-1"/>
    </source>
</evidence>
<proteinExistence type="inferred from homology"/>
<keyword evidence="4 13" id="KW-0812">Transmembrane</keyword>
<evidence type="ECO:0000256" key="12">
    <source>
        <dbReference type="RuleBase" id="RU000461"/>
    </source>
</evidence>
<feature type="binding site" description="axial binding residue" evidence="11">
    <location>
        <position position="455"/>
    </location>
    <ligand>
        <name>heme</name>
        <dbReference type="ChEBI" id="CHEBI:30413"/>
    </ligand>
    <ligandPart>
        <name>Fe</name>
        <dbReference type="ChEBI" id="CHEBI:18248"/>
    </ligandPart>
</feature>
<dbReference type="InterPro" id="IPR017972">
    <property type="entry name" value="Cyt_P450_CS"/>
</dbReference>
<evidence type="ECO:0000256" key="6">
    <source>
        <dbReference type="ARBA" id="ARBA00022989"/>
    </source>
</evidence>
<dbReference type="AlphaFoldDB" id="A0A5C7IGR0"/>
<dbReference type="FunFam" id="1.10.630.10:FF:000026">
    <property type="entry name" value="Cytochrome P450 82C4"/>
    <property type="match status" value="1"/>
</dbReference>
<evidence type="ECO:0008006" key="16">
    <source>
        <dbReference type="Google" id="ProtNLM"/>
    </source>
</evidence>
<feature type="transmembrane region" description="Helical" evidence="13">
    <location>
        <begin position="15"/>
        <end position="33"/>
    </location>
</feature>
<evidence type="ECO:0000256" key="1">
    <source>
        <dbReference type="ARBA" id="ARBA00004167"/>
    </source>
</evidence>
<evidence type="ECO:0000256" key="13">
    <source>
        <dbReference type="SAM" id="Phobius"/>
    </source>
</evidence>
<name>A0A5C7IGR0_9ROSI</name>
<gene>
    <name evidence="14" type="ORF">EZV62_003435</name>
</gene>
<evidence type="ECO:0000256" key="4">
    <source>
        <dbReference type="ARBA" id="ARBA00022692"/>
    </source>
</evidence>
<evidence type="ECO:0000256" key="7">
    <source>
        <dbReference type="ARBA" id="ARBA00023002"/>
    </source>
</evidence>
<evidence type="ECO:0000313" key="14">
    <source>
        <dbReference type="EMBL" id="TXG68500.1"/>
    </source>
</evidence>
<evidence type="ECO:0000256" key="9">
    <source>
        <dbReference type="ARBA" id="ARBA00023033"/>
    </source>
</evidence>
<dbReference type="Pfam" id="PF00067">
    <property type="entry name" value="p450"/>
    <property type="match status" value="1"/>
</dbReference>
<dbReference type="PRINTS" id="PR00463">
    <property type="entry name" value="EP450I"/>
</dbReference>